<dbReference type="GO" id="GO:0005789">
    <property type="term" value="C:endoplasmic reticulum membrane"/>
    <property type="evidence" value="ECO:0007669"/>
    <property type="project" value="TreeGrafter"/>
</dbReference>
<evidence type="ECO:0000256" key="10">
    <source>
        <dbReference type="ARBA" id="ARBA00023098"/>
    </source>
</evidence>
<evidence type="ECO:0000256" key="1">
    <source>
        <dbReference type="ARBA" id="ARBA00004141"/>
    </source>
</evidence>
<evidence type="ECO:0000256" key="4">
    <source>
        <dbReference type="ARBA" id="ARBA00022692"/>
    </source>
</evidence>
<evidence type="ECO:0000256" key="13">
    <source>
        <dbReference type="RuleBase" id="RU000581"/>
    </source>
</evidence>
<evidence type="ECO:0000256" key="11">
    <source>
        <dbReference type="ARBA" id="ARBA00023136"/>
    </source>
</evidence>
<comment type="subcellular location">
    <subcellularLocation>
        <location evidence="1">Membrane</location>
        <topology evidence="1">Multi-pass membrane protein</topology>
    </subcellularLocation>
</comment>
<keyword evidence="10" id="KW-0443">Lipid metabolism</keyword>
<gene>
    <name evidence="16" type="ORF">APLA_LOCUS12681</name>
</gene>
<evidence type="ECO:0000256" key="9">
    <source>
        <dbReference type="ARBA" id="ARBA00023004"/>
    </source>
</evidence>
<dbReference type="InterPro" id="IPR005804">
    <property type="entry name" value="FA_desaturase_dom"/>
</dbReference>
<dbReference type="PRINTS" id="PR00075">
    <property type="entry name" value="FACDDSATRASE"/>
</dbReference>
<keyword evidence="12 13" id="KW-0275">Fatty acid biosynthesis</keyword>
<dbReference type="Proteomes" id="UP000494106">
    <property type="component" value="Unassembled WGS sequence"/>
</dbReference>
<evidence type="ECO:0000256" key="5">
    <source>
        <dbReference type="ARBA" id="ARBA00022723"/>
    </source>
</evidence>
<evidence type="ECO:0000313" key="16">
    <source>
        <dbReference type="EMBL" id="CAB3250350.1"/>
    </source>
</evidence>
<evidence type="ECO:0000256" key="12">
    <source>
        <dbReference type="ARBA" id="ARBA00023160"/>
    </source>
</evidence>
<feature type="transmembrane region" description="Helical" evidence="14">
    <location>
        <begin position="221"/>
        <end position="241"/>
    </location>
</feature>
<dbReference type="AlphaFoldDB" id="A0A8S1AL93"/>
<dbReference type="Pfam" id="PF00487">
    <property type="entry name" value="FA_desaturase"/>
    <property type="match status" value="1"/>
</dbReference>
<feature type="transmembrane region" description="Helical" evidence="14">
    <location>
        <begin position="75"/>
        <end position="97"/>
    </location>
</feature>
<comment type="similarity">
    <text evidence="2 13">Belongs to the fatty acid desaturase type 1 family.</text>
</comment>
<keyword evidence="8 13" id="KW-0560">Oxidoreductase</keyword>
<dbReference type="InterPro" id="IPR001522">
    <property type="entry name" value="FADS-1_CS"/>
</dbReference>
<dbReference type="EMBL" id="CADEBC010000540">
    <property type="protein sequence ID" value="CAB3250350.1"/>
    <property type="molecule type" value="Genomic_DNA"/>
</dbReference>
<keyword evidence="7 14" id="KW-1133">Transmembrane helix</keyword>
<keyword evidence="9" id="KW-0408">Iron</keyword>
<reference evidence="16 17" key="1">
    <citation type="submission" date="2020-04" db="EMBL/GenBank/DDBJ databases">
        <authorList>
            <person name="Wallbank WR R."/>
            <person name="Pardo Diaz C."/>
            <person name="Kozak K."/>
            <person name="Martin S."/>
            <person name="Jiggins C."/>
            <person name="Moest M."/>
            <person name="Warren A I."/>
            <person name="Byers J.R.P. K."/>
            <person name="Montejo-Kovacevich G."/>
            <person name="Yen C E."/>
        </authorList>
    </citation>
    <scope>NUCLEOTIDE SEQUENCE [LARGE SCALE GENOMIC DNA]</scope>
</reference>
<feature type="transmembrane region" description="Helical" evidence="14">
    <location>
        <begin position="247"/>
        <end position="274"/>
    </location>
</feature>
<evidence type="ECO:0000256" key="6">
    <source>
        <dbReference type="ARBA" id="ARBA00022832"/>
    </source>
</evidence>
<evidence type="ECO:0000256" key="3">
    <source>
        <dbReference type="ARBA" id="ARBA00022516"/>
    </source>
</evidence>
<accession>A0A8S1AL93</accession>
<evidence type="ECO:0000259" key="15">
    <source>
        <dbReference type="Pfam" id="PF00487"/>
    </source>
</evidence>
<evidence type="ECO:0000256" key="14">
    <source>
        <dbReference type="SAM" id="Phobius"/>
    </source>
</evidence>
<name>A0A8S1AL93_ARCPL</name>
<evidence type="ECO:0000313" key="17">
    <source>
        <dbReference type="Proteomes" id="UP000494106"/>
    </source>
</evidence>
<dbReference type="PROSITE" id="PS00476">
    <property type="entry name" value="FATTY_ACID_DESATUR_1"/>
    <property type="match status" value="1"/>
</dbReference>
<feature type="transmembrane region" description="Helical" evidence="14">
    <location>
        <begin position="109"/>
        <end position="128"/>
    </location>
</feature>
<protein>
    <recommendedName>
        <fullName evidence="15">Fatty acid desaturase domain-containing protein</fullName>
    </recommendedName>
</protein>
<organism evidence="16 17">
    <name type="scientific">Arctia plantaginis</name>
    <name type="common">Wood tiger moth</name>
    <name type="synonym">Phalaena plantaginis</name>
    <dbReference type="NCBI Taxonomy" id="874455"/>
    <lineage>
        <taxon>Eukaryota</taxon>
        <taxon>Metazoa</taxon>
        <taxon>Ecdysozoa</taxon>
        <taxon>Arthropoda</taxon>
        <taxon>Hexapoda</taxon>
        <taxon>Insecta</taxon>
        <taxon>Pterygota</taxon>
        <taxon>Neoptera</taxon>
        <taxon>Endopterygota</taxon>
        <taxon>Lepidoptera</taxon>
        <taxon>Glossata</taxon>
        <taxon>Ditrysia</taxon>
        <taxon>Noctuoidea</taxon>
        <taxon>Erebidae</taxon>
        <taxon>Arctiinae</taxon>
        <taxon>Arctia</taxon>
    </lineage>
</organism>
<proteinExistence type="inferred from homology"/>
<dbReference type="PANTHER" id="PTHR11351:SF31">
    <property type="entry name" value="DESATURASE 1, ISOFORM A-RELATED"/>
    <property type="match status" value="1"/>
</dbReference>
<evidence type="ECO:0000256" key="2">
    <source>
        <dbReference type="ARBA" id="ARBA00009295"/>
    </source>
</evidence>
<evidence type="ECO:0000256" key="8">
    <source>
        <dbReference type="ARBA" id="ARBA00023002"/>
    </source>
</evidence>
<comment type="caution">
    <text evidence="16">The sequence shown here is derived from an EMBL/GenBank/DDBJ whole genome shotgun (WGS) entry which is preliminary data.</text>
</comment>
<dbReference type="OrthoDB" id="10260134at2759"/>
<feature type="domain" description="Fatty acid desaturase" evidence="15">
    <location>
        <begin position="101"/>
        <end position="308"/>
    </location>
</feature>
<evidence type="ECO:0000256" key="7">
    <source>
        <dbReference type="ARBA" id="ARBA00022989"/>
    </source>
</evidence>
<comment type="domain">
    <text evidence="13">The histidine box domains are involved in binding the catalytic metal ions.</text>
</comment>
<dbReference type="CDD" id="cd03505">
    <property type="entry name" value="Delta9-FADS-like"/>
    <property type="match status" value="1"/>
</dbReference>
<comment type="cofactor">
    <cofactor evidence="13">
        <name>Fe(2+)</name>
        <dbReference type="ChEBI" id="CHEBI:29033"/>
    </cofactor>
</comment>
<keyword evidence="3 13" id="KW-0444">Lipid biosynthesis</keyword>
<keyword evidence="5" id="KW-0479">Metal-binding</keyword>
<dbReference type="GO" id="GO:0004768">
    <property type="term" value="F:stearoyl-CoA 9-desaturase activity"/>
    <property type="evidence" value="ECO:0007669"/>
    <property type="project" value="TreeGrafter"/>
</dbReference>
<dbReference type="InterPro" id="IPR015876">
    <property type="entry name" value="Acyl-CoA_DS"/>
</dbReference>
<keyword evidence="4 13" id="KW-0812">Transmembrane</keyword>
<dbReference type="GO" id="GO:0005506">
    <property type="term" value="F:iron ion binding"/>
    <property type="evidence" value="ECO:0007669"/>
    <property type="project" value="TreeGrafter"/>
</dbReference>
<dbReference type="PANTHER" id="PTHR11351">
    <property type="entry name" value="ACYL-COA DESATURASE"/>
    <property type="match status" value="1"/>
</dbReference>
<keyword evidence="11 14" id="KW-0472">Membrane</keyword>
<keyword evidence="6" id="KW-0276">Fatty acid metabolism</keyword>
<keyword evidence="17" id="KW-1185">Reference proteome</keyword>
<sequence length="370" mass="42771">MEHGDPNPTQIERRARSTSRYRFRSVSGRITVSLNHYLQARAHAGQRSFCALRHCHINKGKIDIFITLKTAHHVVWPNVVFFILVHLGSLYGIYLIFTKAKWQTLVFTYFMYIVSNTGMTAGVHRLWAHKAYKAKLPLKILLVLMSTIGFQGSVHQWVRDHRVHHKYSETDADPHNATRGFFFSHIGWLLMKKHPEVTAKGHDIDMSDLRADKLICLQKKYYYPLVLLLCFITPTVIPLLWGEEIWTAFFVAGILRYTFSLHTIFLVNSLAHMWGTKPYDKRMKPAETKSVSFLACGEGFHNYHHVFPWDYKAAEMGGYALNISRLFIDTMAKIGWAYDLKTVTEATLKRRIIRTGDGTHPSLLKENDSF</sequence>
<dbReference type="GO" id="GO:0006636">
    <property type="term" value="P:unsaturated fatty acid biosynthetic process"/>
    <property type="evidence" value="ECO:0007669"/>
    <property type="project" value="TreeGrafter"/>
</dbReference>